<organism evidence="1 2">
    <name type="scientific">Paenibacillus odorifer</name>
    <dbReference type="NCBI Taxonomy" id="189426"/>
    <lineage>
        <taxon>Bacteria</taxon>
        <taxon>Bacillati</taxon>
        <taxon>Bacillota</taxon>
        <taxon>Bacilli</taxon>
        <taxon>Bacillales</taxon>
        <taxon>Paenibacillaceae</taxon>
        <taxon>Paenibacillus</taxon>
    </lineage>
</organism>
<name>A0AAD0P341_9BACL</name>
<dbReference type="Proteomes" id="UP000249163">
    <property type="component" value="Chromosome"/>
</dbReference>
<dbReference type="EMBL" id="CP021965">
    <property type="protein sequence ID" value="AWV32730.1"/>
    <property type="molecule type" value="Genomic_DNA"/>
</dbReference>
<dbReference type="AlphaFoldDB" id="A0AAD0P341"/>
<proteinExistence type="predicted"/>
<accession>A0AAD0P341</accession>
<sequence length="62" mass="7353">MLFFSEYRLFLGSFSPITLKRTSHITHRTSHIAHRTPHTAHRTPHTEHILWVKVRIHCIANL</sequence>
<evidence type="ECO:0000313" key="1">
    <source>
        <dbReference type="EMBL" id="AWV32730.1"/>
    </source>
</evidence>
<protein>
    <submittedName>
        <fullName evidence="1">Uncharacterized protein</fullName>
    </submittedName>
</protein>
<reference evidence="1 2" key="1">
    <citation type="submission" date="2017-06" db="EMBL/GenBank/DDBJ databases">
        <title>Complete genome sequence of Paenibacillus odorifer CBA7130.</title>
        <authorList>
            <person name="Nam Y.-D."/>
            <person name="Kang J."/>
            <person name="Chung W.-H."/>
        </authorList>
    </citation>
    <scope>NUCLEOTIDE SEQUENCE [LARGE SCALE GENOMIC DNA]</scope>
    <source>
        <strain evidence="1 2">CBA7130</strain>
    </source>
</reference>
<gene>
    <name evidence="1" type="ORF">CD191_08930</name>
</gene>
<evidence type="ECO:0000313" key="2">
    <source>
        <dbReference type="Proteomes" id="UP000249163"/>
    </source>
</evidence>